<sequence>MRGKSAWHLPLQTSRMWTQIGLHSKSSCILQPQASLGPKLRNTRAGLMRIARKLLDENQHLHQPYLCNPKSVARKDAFNNT</sequence>
<evidence type="ECO:0000313" key="1">
    <source>
        <dbReference type="EMBL" id="KAH3781399.1"/>
    </source>
</evidence>
<proteinExistence type="predicted"/>
<name>A0A9D4IQI7_DREPO</name>
<dbReference type="EMBL" id="JAIWYP010000008">
    <property type="protein sequence ID" value="KAH3781399.1"/>
    <property type="molecule type" value="Genomic_DNA"/>
</dbReference>
<keyword evidence="2" id="KW-1185">Reference proteome</keyword>
<dbReference type="AlphaFoldDB" id="A0A9D4IQI7"/>
<reference evidence="1" key="1">
    <citation type="journal article" date="2019" name="bioRxiv">
        <title>The Genome of the Zebra Mussel, Dreissena polymorpha: A Resource for Invasive Species Research.</title>
        <authorList>
            <person name="McCartney M.A."/>
            <person name="Auch B."/>
            <person name="Kono T."/>
            <person name="Mallez S."/>
            <person name="Zhang Y."/>
            <person name="Obille A."/>
            <person name="Becker A."/>
            <person name="Abrahante J.E."/>
            <person name="Garbe J."/>
            <person name="Badalamenti J.P."/>
            <person name="Herman A."/>
            <person name="Mangelson H."/>
            <person name="Liachko I."/>
            <person name="Sullivan S."/>
            <person name="Sone E.D."/>
            <person name="Koren S."/>
            <person name="Silverstein K.A.T."/>
            <person name="Beckman K.B."/>
            <person name="Gohl D.M."/>
        </authorList>
    </citation>
    <scope>NUCLEOTIDE SEQUENCE</scope>
    <source>
        <strain evidence="1">Duluth1</strain>
        <tissue evidence="1">Whole animal</tissue>
    </source>
</reference>
<dbReference type="Proteomes" id="UP000828390">
    <property type="component" value="Unassembled WGS sequence"/>
</dbReference>
<gene>
    <name evidence="1" type="ORF">DPMN_159226</name>
</gene>
<comment type="caution">
    <text evidence="1">The sequence shown here is derived from an EMBL/GenBank/DDBJ whole genome shotgun (WGS) entry which is preliminary data.</text>
</comment>
<organism evidence="1 2">
    <name type="scientific">Dreissena polymorpha</name>
    <name type="common">Zebra mussel</name>
    <name type="synonym">Mytilus polymorpha</name>
    <dbReference type="NCBI Taxonomy" id="45954"/>
    <lineage>
        <taxon>Eukaryota</taxon>
        <taxon>Metazoa</taxon>
        <taxon>Spiralia</taxon>
        <taxon>Lophotrochozoa</taxon>
        <taxon>Mollusca</taxon>
        <taxon>Bivalvia</taxon>
        <taxon>Autobranchia</taxon>
        <taxon>Heteroconchia</taxon>
        <taxon>Euheterodonta</taxon>
        <taxon>Imparidentia</taxon>
        <taxon>Neoheterodontei</taxon>
        <taxon>Myida</taxon>
        <taxon>Dreissenoidea</taxon>
        <taxon>Dreissenidae</taxon>
        <taxon>Dreissena</taxon>
    </lineage>
</organism>
<accession>A0A9D4IQI7</accession>
<protein>
    <submittedName>
        <fullName evidence="1">Uncharacterized protein</fullName>
    </submittedName>
</protein>
<evidence type="ECO:0000313" key="2">
    <source>
        <dbReference type="Proteomes" id="UP000828390"/>
    </source>
</evidence>
<reference evidence="1" key="2">
    <citation type="submission" date="2020-11" db="EMBL/GenBank/DDBJ databases">
        <authorList>
            <person name="McCartney M.A."/>
            <person name="Auch B."/>
            <person name="Kono T."/>
            <person name="Mallez S."/>
            <person name="Becker A."/>
            <person name="Gohl D.M."/>
            <person name="Silverstein K.A.T."/>
            <person name="Koren S."/>
            <person name="Bechman K.B."/>
            <person name="Herman A."/>
            <person name="Abrahante J.E."/>
            <person name="Garbe J."/>
        </authorList>
    </citation>
    <scope>NUCLEOTIDE SEQUENCE</scope>
    <source>
        <strain evidence="1">Duluth1</strain>
        <tissue evidence="1">Whole animal</tissue>
    </source>
</reference>